<reference evidence="2" key="1">
    <citation type="journal article" date="2008" name="Nat. Genet.">
        <title>The Pristionchus pacificus genome provides a unique perspective on nematode lifestyle and parasitism.</title>
        <authorList>
            <person name="Dieterich C."/>
            <person name="Clifton S.W."/>
            <person name="Schuster L.N."/>
            <person name="Chinwalla A."/>
            <person name="Delehaunty K."/>
            <person name="Dinkelacker I."/>
            <person name="Fulton L."/>
            <person name="Fulton R."/>
            <person name="Godfrey J."/>
            <person name="Minx P."/>
            <person name="Mitreva M."/>
            <person name="Roeseler W."/>
            <person name="Tian H."/>
            <person name="Witte H."/>
            <person name="Yang S.P."/>
            <person name="Wilson R.K."/>
            <person name="Sommer R.J."/>
        </authorList>
    </citation>
    <scope>NUCLEOTIDE SEQUENCE [LARGE SCALE GENOMIC DNA]</scope>
    <source>
        <strain evidence="2">PS312</strain>
    </source>
</reference>
<evidence type="ECO:0000313" key="2">
    <source>
        <dbReference type="Proteomes" id="UP000005239"/>
    </source>
</evidence>
<protein>
    <submittedName>
        <fullName evidence="1">Uncharacterized protein</fullName>
    </submittedName>
</protein>
<keyword evidence="2" id="KW-1185">Reference proteome</keyword>
<accession>A0A8R1YWP9</accession>
<reference evidence="1" key="2">
    <citation type="submission" date="2022-06" db="UniProtKB">
        <authorList>
            <consortium name="EnsemblMetazoa"/>
        </authorList>
    </citation>
    <scope>IDENTIFICATION</scope>
    <source>
        <strain evidence="1">PS312</strain>
    </source>
</reference>
<evidence type="ECO:0000313" key="1">
    <source>
        <dbReference type="EnsemblMetazoa" id="PPA42282.1"/>
    </source>
</evidence>
<dbReference type="Proteomes" id="UP000005239">
    <property type="component" value="Unassembled WGS sequence"/>
</dbReference>
<gene>
    <name evidence="1" type="primary">WBGene00280651</name>
</gene>
<sequence>MIQVIPVYTLALSLSFPRAISLSLTDTAWKGLKFGSLGFYCSVVPVVSFSILALTTGGRLSPPLSSISSLENPRPSAWATGRVSPIWIIKRRTQDGFLSAQVINGQERPTQEGCFVSLLLTTQDFGGWMIYFVAQDLSTKRGGPSTTES</sequence>
<organism evidence="1 2">
    <name type="scientific">Pristionchus pacificus</name>
    <name type="common">Parasitic nematode worm</name>
    <dbReference type="NCBI Taxonomy" id="54126"/>
    <lineage>
        <taxon>Eukaryota</taxon>
        <taxon>Metazoa</taxon>
        <taxon>Ecdysozoa</taxon>
        <taxon>Nematoda</taxon>
        <taxon>Chromadorea</taxon>
        <taxon>Rhabditida</taxon>
        <taxon>Rhabditina</taxon>
        <taxon>Diplogasteromorpha</taxon>
        <taxon>Diplogasteroidea</taxon>
        <taxon>Neodiplogasteridae</taxon>
        <taxon>Pristionchus</taxon>
    </lineage>
</organism>
<dbReference type="AlphaFoldDB" id="A0A8R1YWP9"/>
<dbReference type="EnsemblMetazoa" id="PPA42282.1">
    <property type="protein sequence ID" value="PPA42282.1"/>
    <property type="gene ID" value="WBGene00280651"/>
</dbReference>
<proteinExistence type="predicted"/>
<name>A0A8R1YWP9_PRIPA</name>